<evidence type="ECO:0000313" key="2">
    <source>
        <dbReference type="Proteomes" id="UP001234202"/>
    </source>
</evidence>
<name>A0ACC2XKA4_9TREE</name>
<protein>
    <submittedName>
        <fullName evidence="1">Uncharacterized protein</fullName>
    </submittedName>
</protein>
<gene>
    <name evidence="1" type="ORF">QFC24_003652</name>
</gene>
<keyword evidence="2" id="KW-1185">Reference proteome</keyword>
<accession>A0ACC2XKA4</accession>
<sequence length="560" mass="60588">MLRNKTGKKFAVSRPVKPGVSSSAVAPTPPSTQTQAVDSQSTDISHASSSAPLTFQPGPQVALPPTPDATQQHVIQSDTPAQPSAPSLSSPSQTQRPLFFPEPTPPPTADVQIQPKTTQTINHISVKSASTSAPTSNVFAFPLAPQMPNPFLHPQVPPPIPSSSLAPPTSFAPVPTSFVPPSSVSAHSRPITQPNNEADNAGKEAEKEKRRIKRRQKQGQEGSGRAYRTADGEAPPGGKRKRGGAGKRTGVDGSVAGDDEDPEAQLMREEAEGQRSAQRDRSQDETPGQGTDDEEEEDDAEMNSQHGKRRRGRQRKTANDDIDLDGVVPGDALGPAIDSNSMTMGEIAAHPGFGRVSSRGLELQQRKIELAKEKRDKLLRRKSGREGTADGPDPENGHDDGAEGVGRNAESEYDRALKAHDRVQKEDMAKAAKNRLRGEEDDTDLEKGDGDGEDKDDEINETDQFNERRNAAAVTLDANGNFIVDDSSLQIESGQAMNDFDMGDMEVIEEHDKDRFINASSYQRKPRGTRWTREETDLLFEVRVPGSSFASCFILTFSAL</sequence>
<organism evidence="1 2">
    <name type="scientific">Naganishia onofrii</name>
    <dbReference type="NCBI Taxonomy" id="1851511"/>
    <lineage>
        <taxon>Eukaryota</taxon>
        <taxon>Fungi</taxon>
        <taxon>Dikarya</taxon>
        <taxon>Basidiomycota</taxon>
        <taxon>Agaricomycotina</taxon>
        <taxon>Tremellomycetes</taxon>
        <taxon>Filobasidiales</taxon>
        <taxon>Filobasidiaceae</taxon>
        <taxon>Naganishia</taxon>
    </lineage>
</organism>
<reference evidence="1" key="1">
    <citation type="submission" date="2023-04" db="EMBL/GenBank/DDBJ databases">
        <title>Draft Genome sequencing of Naganishia species isolated from polar environments using Oxford Nanopore Technology.</title>
        <authorList>
            <person name="Leo P."/>
            <person name="Venkateswaran K."/>
        </authorList>
    </citation>
    <scope>NUCLEOTIDE SEQUENCE</scope>
    <source>
        <strain evidence="1">DBVPG 5303</strain>
    </source>
</reference>
<proteinExistence type="predicted"/>
<evidence type="ECO:0000313" key="1">
    <source>
        <dbReference type="EMBL" id="KAJ9123874.1"/>
    </source>
</evidence>
<dbReference type="EMBL" id="JASBWV010000011">
    <property type="protein sequence ID" value="KAJ9123874.1"/>
    <property type="molecule type" value="Genomic_DNA"/>
</dbReference>
<dbReference type="Proteomes" id="UP001234202">
    <property type="component" value="Unassembled WGS sequence"/>
</dbReference>
<comment type="caution">
    <text evidence="1">The sequence shown here is derived from an EMBL/GenBank/DDBJ whole genome shotgun (WGS) entry which is preliminary data.</text>
</comment>